<dbReference type="WBParaSite" id="nRc.2.0.1.t36997-RA">
    <property type="protein sequence ID" value="nRc.2.0.1.t36997-RA"/>
    <property type="gene ID" value="nRc.2.0.1.g36997"/>
</dbReference>
<dbReference type="AlphaFoldDB" id="A0A915KE61"/>
<accession>A0A915KE61</accession>
<evidence type="ECO:0000313" key="2">
    <source>
        <dbReference type="WBParaSite" id="nRc.2.0.1.t36997-RA"/>
    </source>
</evidence>
<sequence length="105" mass="11979">MNDVFTRLTDVQNINELVNEAVQLKLKGRNAVLFSVLEGNTVPDLEVVRSLLLMPFNNNNFEPVTPMDILYTFPDGPKVDNTFSENCLHHILATNIFLTMMMHKD</sequence>
<dbReference type="Proteomes" id="UP000887565">
    <property type="component" value="Unplaced"/>
</dbReference>
<proteinExistence type="predicted"/>
<organism evidence="1 2">
    <name type="scientific">Romanomermis culicivorax</name>
    <name type="common">Nematode worm</name>
    <dbReference type="NCBI Taxonomy" id="13658"/>
    <lineage>
        <taxon>Eukaryota</taxon>
        <taxon>Metazoa</taxon>
        <taxon>Ecdysozoa</taxon>
        <taxon>Nematoda</taxon>
        <taxon>Enoplea</taxon>
        <taxon>Dorylaimia</taxon>
        <taxon>Mermithida</taxon>
        <taxon>Mermithoidea</taxon>
        <taxon>Mermithidae</taxon>
        <taxon>Romanomermis</taxon>
    </lineage>
</organism>
<name>A0A915KE61_ROMCU</name>
<keyword evidence="1" id="KW-1185">Reference proteome</keyword>
<reference evidence="2" key="1">
    <citation type="submission" date="2022-11" db="UniProtKB">
        <authorList>
            <consortium name="WormBaseParasite"/>
        </authorList>
    </citation>
    <scope>IDENTIFICATION</scope>
</reference>
<protein>
    <submittedName>
        <fullName evidence="2">Uncharacterized protein</fullName>
    </submittedName>
</protein>
<evidence type="ECO:0000313" key="1">
    <source>
        <dbReference type="Proteomes" id="UP000887565"/>
    </source>
</evidence>